<gene>
    <name evidence="1" type="ORF">HAX54_041355</name>
</gene>
<reference evidence="1 2" key="1">
    <citation type="journal article" date="2021" name="BMC Genomics">
        <title>Datura genome reveals duplications of psychoactive alkaloid biosynthetic genes and high mutation rate following tissue culture.</title>
        <authorList>
            <person name="Rajewski A."/>
            <person name="Carter-House D."/>
            <person name="Stajich J."/>
            <person name="Litt A."/>
        </authorList>
    </citation>
    <scope>NUCLEOTIDE SEQUENCE [LARGE SCALE GENOMIC DNA]</scope>
    <source>
        <strain evidence="1">AR-01</strain>
    </source>
</reference>
<name>A0ABS8VT40_DATST</name>
<evidence type="ECO:0000313" key="2">
    <source>
        <dbReference type="Proteomes" id="UP000823775"/>
    </source>
</evidence>
<organism evidence="1 2">
    <name type="scientific">Datura stramonium</name>
    <name type="common">Jimsonweed</name>
    <name type="synonym">Common thornapple</name>
    <dbReference type="NCBI Taxonomy" id="4076"/>
    <lineage>
        <taxon>Eukaryota</taxon>
        <taxon>Viridiplantae</taxon>
        <taxon>Streptophyta</taxon>
        <taxon>Embryophyta</taxon>
        <taxon>Tracheophyta</taxon>
        <taxon>Spermatophyta</taxon>
        <taxon>Magnoliopsida</taxon>
        <taxon>eudicotyledons</taxon>
        <taxon>Gunneridae</taxon>
        <taxon>Pentapetalae</taxon>
        <taxon>asterids</taxon>
        <taxon>lamiids</taxon>
        <taxon>Solanales</taxon>
        <taxon>Solanaceae</taxon>
        <taxon>Solanoideae</taxon>
        <taxon>Datureae</taxon>
        <taxon>Datura</taxon>
    </lineage>
</organism>
<keyword evidence="2" id="KW-1185">Reference proteome</keyword>
<dbReference type="EMBL" id="JACEIK010005961">
    <property type="protein sequence ID" value="MCE0482526.1"/>
    <property type="molecule type" value="Genomic_DNA"/>
</dbReference>
<comment type="caution">
    <text evidence="1">The sequence shown here is derived from an EMBL/GenBank/DDBJ whole genome shotgun (WGS) entry which is preliminary data.</text>
</comment>
<sequence>MEVKSGLNKCLNKELTRERSNISGMSQQKIILRKSTRNRFGLKGFNTKSSEFGVMMEAYLTPEIVNLITSMSEIELNEQINANHGDERVPLIDERVSQNKNEELPIDTRNIREDEMLLIEKIANITLGGSTRLLQEFMARFHRERMMLPSCQMNVK</sequence>
<accession>A0ABS8VT40</accession>
<dbReference type="Proteomes" id="UP000823775">
    <property type="component" value="Unassembled WGS sequence"/>
</dbReference>
<protein>
    <submittedName>
        <fullName evidence="1">Uncharacterized protein</fullName>
    </submittedName>
</protein>
<evidence type="ECO:0000313" key="1">
    <source>
        <dbReference type="EMBL" id="MCE0482526.1"/>
    </source>
</evidence>
<proteinExistence type="predicted"/>